<dbReference type="GO" id="GO:0003677">
    <property type="term" value="F:DNA binding"/>
    <property type="evidence" value="ECO:0007669"/>
    <property type="project" value="UniProtKB-KW"/>
</dbReference>
<organism evidence="6 7">
    <name type="scientific">Candidatus Phycosocius bacilliformis</name>
    <dbReference type="NCBI Taxonomy" id="1445552"/>
    <lineage>
        <taxon>Bacteria</taxon>
        <taxon>Pseudomonadati</taxon>
        <taxon>Pseudomonadota</taxon>
        <taxon>Alphaproteobacteria</taxon>
        <taxon>Caulobacterales</taxon>
        <taxon>Caulobacterales incertae sedis</taxon>
        <taxon>Candidatus Phycosocius</taxon>
    </lineage>
</organism>
<evidence type="ECO:0000256" key="3">
    <source>
        <dbReference type="ARBA" id="ARBA00023125"/>
    </source>
</evidence>
<dbReference type="InterPro" id="IPR038488">
    <property type="entry name" value="Integrase_DNA-bd_sf"/>
</dbReference>
<dbReference type="Pfam" id="PF14659">
    <property type="entry name" value="Phage_int_SAM_3"/>
    <property type="match status" value="1"/>
</dbReference>
<dbReference type="CDD" id="cd00796">
    <property type="entry name" value="INT_Rci_Hp1_C"/>
    <property type="match status" value="1"/>
</dbReference>
<reference evidence="6" key="1">
    <citation type="journal article" date="2018" name="Genome Announc.">
        <title>Draft Genome Sequence of "Candidatus Phycosocius bacilliformis," an Alphaproteobacterial Ectosymbiont of the Hydrocarbon-Producing Green Alga Botryococcus braunii.</title>
        <authorList>
            <person name="Tanabe Y."/>
            <person name="Yamaguchi H."/>
            <person name="Watanabe M.M."/>
        </authorList>
    </citation>
    <scope>NUCLEOTIDE SEQUENCE [LARGE SCALE GENOMIC DNA]</scope>
    <source>
        <strain evidence="6">BOTRYCO-2</strain>
    </source>
</reference>
<comment type="similarity">
    <text evidence="1">Belongs to the 'phage' integrase family.</text>
</comment>
<dbReference type="PANTHER" id="PTHR30629">
    <property type="entry name" value="PROPHAGE INTEGRASE"/>
    <property type="match status" value="1"/>
</dbReference>
<gene>
    <name evidence="6" type="primary">xerD_3</name>
    <name evidence="6" type="ORF">PbB2_02940</name>
</gene>
<dbReference type="SUPFAM" id="SSF56349">
    <property type="entry name" value="DNA breaking-rejoining enzymes"/>
    <property type="match status" value="1"/>
</dbReference>
<dbReference type="GO" id="GO:0006310">
    <property type="term" value="P:DNA recombination"/>
    <property type="evidence" value="ECO:0007669"/>
    <property type="project" value="UniProtKB-KW"/>
</dbReference>
<dbReference type="OrthoDB" id="7615137at2"/>
<evidence type="ECO:0000313" key="6">
    <source>
        <dbReference type="EMBL" id="GBF59248.1"/>
    </source>
</evidence>
<dbReference type="PROSITE" id="PS51898">
    <property type="entry name" value="TYR_RECOMBINASE"/>
    <property type="match status" value="1"/>
</dbReference>
<dbReference type="GO" id="GO:0015074">
    <property type="term" value="P:DNA integration"/>
    <property type="evidence" value="ECO:0007669"/>
    <property type="project" value="UniProtKB-KW"/>
</dbReference>
<dbReference type="InterPro" id="IPR013762">
    <property type="entry name" value="Integrase-like_cat_sf"/>
</dbReference>
<dbReference type="Gene3D" id="1.10.443.10">
    <property type="entry name" value="Intergrase catalytic core"/>
    <property type="match status" value="1"/>
</dbReference>
<dbReference type="AlphaFoldDB" id="A0A2P2EDV4"/>
<proteinExistence type="inferred from homology"/>
<keyword evidence="4" id="KW-0233">DNA recombination</keyword>
<evidence type="ECO:0000256" key="4">
    <source>
        <dbReference type="ARBA" id="ARBA00023172"/>
    </source>
</evidence>
<keyword evidence="7" id="KW-1185">Reference proteome</keyword>
<dbReference type="InterPro" id="IPR011010">
    <property type="entry name" value="DNA_brk_join_enz"/>
</dbReference>
<dbReference type="InterPro" id="IPR050808">
    <property type="entry name" value="Phage_Integrase"/>
</dbReference>
<dbReference type="EMBL" id="BFBR01000011">
    <property type="protein sequence ID" value="GBF59248.1"/>
    <property type="molecule type" value="Genomic_DNA"/>
</dbReference>
<dbReference type="Proteomes" id="UP000245086">
    <property type="component" value="Unassembled WGS sequence"/>
</dbReference>
<keyword evidence="3" id="KW-0238">DNA-binding</keyword>
<sequence length="446" mass="50159">MAKKVIRLNKRNIDELEPDSFKRVVYWDDQLKGFGVRVEKTGRKSFIVRYRPGAGGRAAPQREIVLGQYGTLSADQGKLAAKKILAEVTARTGADPAVERRKARRAETVNQLFEYYLDVYAPSVGLRASTIEGAEVAFRLYVKQHIGSMKVADVAPSDLRRLHAAVLVEVREKLVQRKLKRARKLKKAEKLGAEEQRDIEASVPKNAGRYQANRVLAVVSKAMSLALENGWRTDNPASAVKSLPEDKRERYLSDDEIRRFLVACDAYEDQLVANAFRLLLFTGARLREVLEATWDQFDLEAGVWTKPSSHTKQKKTHRLELEGVSLEVLKDMRAKSPFLRHLFPGASLTAPRRDLKRPWEWIKKYAKLEGVRIHDLRHTLASVMISTGTPLAVIGKALGHTQPATTARYAHIAEKAQREATKAASEKFVALVSQPQAEVVPLNSER</sequence>
<name>A0A2P2EDV4_9PROT</name>
<comment type="caution">
    <text evidence="6">The sequence shown here is derived from an EMBL/GenBank/DDBJ whole genome shotgun (WGS) entry which is preliminary data.</text>
</comment>
<dbReference type="InterPro" id="IPR002104">
    <property type="entry name" value="Integrase_catalytic"/>
</dbReference>
<dbReference type="InterPro" id="IPR010998">
    <property type="entry name" value="Integrase_recombinase_N"/>
</dbReference>
<evidence type="ECO:0000256" key="1">
    <source>
        <dbReference type="ARBA" id="ARBA00008857"/>
    </source>
</evidence>
<dbReference type="PANTHER" id="PTHR30629:SF2">
    <property type="entry name" value="PROPHAGE INTEGRASE INTS-RELATED"/>
    <property type="match status" value="1"/>
</dbReference>
<dbReference type="Pfam" id="PF00589">
    <property type="entry name" value="Phage_integrase"/>
    <property type="match status" value="1"/>
</dbReference>
<protein>
    <submittedName>
        <fullName evidence="6">Tyrosine recombinase XerD</fullName>
    </submittedName>
</protein>
<dbReference type="InterPro" id="IPR025166">
    <property type="entry name" value="Integrase_DNA_bind_dom"/>
</dbReference>
<dbReference type="Pfam" id="PF13356">
    <property type="entry name" value="Arm-DNA-bind_3"/>
    <property type="match status" value="1"/>
</dbReference>
<keyword evidence="2" id="KW-0229">DNA integration</keyword>
<dbReference type="Gene3D" id="3.30.160.390">
    <property type="entry name" value="Integrase, DNA-binding domain"/>
    <property type="match status" value="1"/>
</dbReference>
<evidence type="ECO:0000259" key="5">
    <source>
        <dbReference type="PROSITE" id="PS51898"/>
    </source>
</evidence>
<feature type="domain" description="Tyr recombinase" evidence="5">
    <location>
        <begin position="247"/>
        <end position="422"/>
    </location>
</feature>
<dbReference type="Gene3D" id="1.10.150.130">
    <property type="match status" value="1"/>
</dbReference>
<evidence type="ECO:0000313" key="7">
    <source>
        <dbReference type="Proteomes" id="UP000245086"/>
    </source>
</evidence>
<dbReference type="InterPro" id="IPR004107">
    <property type="entry name" value="Integrase_SAM-like_N"/>
</dbReference>
<dbReference type="RefSeq" id="WP_108986136.1">
    <property type="nucleotide sequence ID" value="NZ_BFBR01000011.1"/>
</dbReference>
<evidence type="ECO:0000256" key="2">
    <source>
        <dbReference type="ARBA" id="ARBA00022908"/>
    </source>
</evidence>
<accession>A0A2P2EDV4</accession>